<proteinExistence type="predicted"/>
<protein>
    <submittedName>
        <fullName evidence="2">Uncharacterized protein</fullName>
    </submittedName>
</protein>
<keyword evidence="1" id="KW-1133">Transmembrane helix</keyword>
<name>A0A7I8IR05_SPIIN</name>
<dbReference type="EMBL" id="LR743592">
    <property type="protein sequence ID" value="CAA2620472.1"/>
    <property type="molecule type" value="Genomic_DNA"/>
</dbReference>
<gene>
    <name evidence="2" type="ORF">SI7747_05006641</name>
</gene>
<dbReference type="InterPro" id="IPR034574">
    <property type="entry name" value="SDH6"/>
</dbReference>
<accession>A0A7I8IR05</accession>
<sequence length="147" mass="16538">MAEGVAERVKEHFEEVKENWRRNLACLDYFKKVLGRDDPLPAWTDADIEEFIASDPVYGPQLKTTMKSKKFGAVGALLGAAHLSGVALKYSKSPHGVVLAGAFGAACGLNFGMEVANHWYQLYKIKPGDAHLRFLYWWEDKTVHREL</sequence>
<dbReference type="PANTHER" id="PTHR36708:SF1">
    <property type="entry name" value="SUCCINATE DEHYDROGENASE SUBUNIT 6, MITOCHONDRIAL"/>
    <property type="match status" value="1"/>
</dbReference>
<evidence type="ECO:0000313" key="3">
    <source>
        <dbReference type="Proteomes" id="UP001189122"/>
    </source>
</evidence>
<evidence type="ECO:0000313" key="2">
    <source>
        <dbReference type="EMBL" id="CAA2620472.1"/>
    </source>
</evidence>
<dbReference type="Proteomes" id="UP001189122">
    <property type="component" value="Unassembled WGS sequence"/>
</dbReference>
<feature type="transmembrane region" description="Helical" evidence="1">
    <location>
        <begin position="96"/>
        <end position="116"/>
    </location>
</feature>
<dbReference type="GO" id="GO:0045273">
    <property type="term" value="C:respiratory chain complex II (succinate dehydrogenase)"/>
    <property type="evidence" value="ECO:0007669"/>
    <property type="project" value="InterPro"/>
</dbReference>
<dbReference type="PANTHER" id="PTHR36708">
    <property type="entry name" value="SUCCINATE DEHYDROGENASE SUBUNIT 6, MITOCHONDRIAL"/>
    <property type="match status" value="1"/>
</dbReference>
<keyword evidence="1" id="KW-0812">Transmembrane</keyword>
<organism evidence="2">
    <name type="scientific">Spirodela intermedia</name>
    <name type="common">Intermediate duckweed</name>
    <dbReference type="NCBI Taxonomy" id="51605"/>
    <lineage>
        <taxon>Eukaryota</taxon>
        <taxon>Viridiplantae</taxon>
        <taxon>Streptophyta</taxon>
        <taxon>Embryophyta</taxon>
        <taxon>Tracheophyta</taxon>
        <taxon>Spermatophyta</taxon>
        <taxon>Magnoliopsida</taxon>
        <taxon>Liliopsida</taxon>
        <taxon>Araceae</taxon>
        <taxon>Lemnoideae</taxon>
        <taxon>Spirodela</taxon>
    </lineage>
</organism>
<feature type="transmembrane region" description="Helical" evidence="1">
    <location>
        <begin position="71"/>
        <end position="90"/>
    </location>
</feature>
<evidence type="ECO:0000256" key="1">
    <source>
        <dbReference type="SAM" id="Phobius"/>
    </source>
</evidence>
<keyword evidence="1" id="KW-0472">Membrane</keyword>
<reference evidence="2 3" key="1">
    <citation type="submission" date="2019-12" db="EMBL/GenBank/DDBJ databases">
        <authorList>
            <person name="Scholz U."/>
            <person name="Mascher M."/>
            <person name="Fiebig A."/>
        </authorList>
    </citation>
    <scope>NUCLEOTIDE SEQUENCE</scope>
</reference>
<dbReference type="AlphaFoldDB" id="A0A7I8IR05"/>
<dbReference type="EMBL" id="CACRZD030000005">
    <property type="protein sequence ID" value="CAA6660222.1"/>
    <property type="molecule type" value="Genomic_DNA"/>
</dbReference>
<keyword evidence="3" id="KW-1185">Reference proteome</keyword>